<proteinExistence type="inferred from homology"/>
<keyword evidence="8 12" id="KW-0457">Lysine biosynthesis</keyword>
<feature type="active site" description="Proton donor/acceptor" evidence="12 14">
    <location>
        <position position="136"/>
    </location>
</feature>
<evidence type="ECO:0000313" key="16">
    <source>
        <dbReference type="EMBL" id="PVY83178.1"/>
    </source>
</evidence>
<name>A0A2U1D682_9LACO</name>
<evidence type="ECO:0000256" key="14">
    <source>
        <dbReference type="PIRSR" id="PIRSR001365-1"/>
    </source>
</evidence>
<comment type="subcellular location">
    <subcellularLocation>
        <location evidence="12">Cytoplasm</location>
    </subcellularLocation>
</comment>
<dbReference type="Proteomes" id="UP000245433">
    <property type="component" value="Unassembled WGS sequence"/>
</dbReference>
<evidence type="ECO:0000256" key="5">
    <source>
        <dbReference type="ARBA" id="ARBA00022490"/>
    </source>
</evidence>
<comment type="caution">
    <text evidence="12">Was originally thought to be a dihydrodipicolinate synthase (DHDPS), catalyzing the condensation of (S)-aspartate-beta-semialdehyde [(S)-ASA] and pyruvate to dihydrodipicolinate (DHDP). However, it was shown in E.coli that the product of the enzymatic reaction is not dihydrodipicolinate but in fact (4S)-4-hydroxy-2,3,4,5-tetrahydro-(2S)-dipicolinic acid (HTPA), and that the consecutive dehydration reaction leading to DHDP is not spontaneous but catalyzed by DapB.</text>
</comment>
<comment type="subunit">
    <text evidence="12">Homotetramer; dimer of dimers.</text>
</comment>
<comment type="pathway">
    <text evidence="2 12">Amino-acid biosynthesis; L-lysine biosynthesis via DAP pathway; (S)-tetrahydrodipicolinate from L-aspartate: step 3/4.</text>
</comment>
<feature type="binding site" evidence="12 15">
    <location>
        <position position="205"/>
    </location>
    <ligand>
        <name>pyruvate</name>
        <dbReference type="ChEBI" id="CHEBI:15361"/>
    </ligand>
</feature>
<dbReference type="SMART" id="SM01130">
    <property type="entry name" value="DHDPS"/>
    <property type="match status" value="1"/>
</dbReference>
<dbReference type="AlphaFoldDB" id="A0A2U1D682"/>
<evidence type="ECO:0000256" key="9">
    <source>
        <dbReference type="ARBA" id="ARBA00023239"/>
    </source>
</evidence>
<comment type="catalytic activity">
    <reaction evidence="11 12">
        <text>L-aspartate 4-semialdehyde + pyruvate = (2S,4S)-4-hydroxy-2,3,4,5-tetrahydrodipicolinate + H2O + H(+)</text>
        <dbReference type="Rhea" id="RHEA:34171"/>
        <dbReference type="ChEBI" id="CHEBI:15361"/>
        <dbReference type="ChEBI" id="CHEBI:15377"/>
        <dbReference type="ChEBI" id="CHEBI:15378"/>
        <dbReference type="ChEBI" id="CHEBI:67139"/>
        <dbReference type="ChEBI" id="CHEBI:537519"/>
        <dbReference type="EC" id="4.3.3.7"/>
    </reaction>
</comment>
<dbReference type="HAMAP" id="MF_00418">
    <property type="entry name" value="DapA"/>
    <property type="match status" value="1"/>
</dbReference>
<dbReference type="PANTHER" id="PTHR12128">
    <property type="entry name" value="DIHYDRODIPICOLINATE SYNTHASE"/>
    <property type="match status" value="1"/>
</dbReference>
<dbReference type="InterPro" id="IPR002220">
    <property type="entry name" value="DapA-like"/>
</dbReference>
<keyword evidence="10 12" id="KW-0704">Schiff base</keyword>
<gene>
    <name evidence="12" type="primary">dapA</name>
    <name evidence="16" type="ORF">C7384_10855</name>
</gene>
<evidence type="ECO:0000256" key="6">
    <source>
        <dbReference type="ARBA" id="ARBA00022605"/>
    </source>
</evidence>
<evidence type="ECO:0000256" key="2">
    <source>
        <dbReference type="ARBA" id="ARBA00005120"/>
    </source>
</evidence>
<keyword evidence="17" id="KW-1185">Reference proteome</keyword>
<evidence type="ECO:0000313" key="17">
    <source>
        <dbReference type="Proteomes" id="UP000245433"/>
    </source>
</evidence>
<evidence type="ECO:0000256" key="11">
    <source>
        <dbReference type="ARBA" id="ARBA00047836"/>
    </source>
</evidence>
<dbReference type="Gene3D" id="3.20.20.70">
    <property type="entry name" value="Aldolase class I"/>
    <property type="match status" value="1"/>
</dbReference>
<reference evidence="16 17" key="1">
    <citation type="submission" date="2018-04" db="EMBL/GenBank/DDBJ databases">
        <title>Genomic Encyclopedia of Type Strains, Phase IV (KMG-IV): sequencing the most valuable type-strain genomes for metagenomic binning, comparative biology and taxonomic classification.</title>
        <authorList>
            <person name="Goeker M."/>
        </authorList>
    </citation>
    <scope>NUCLEOTIDE SEQUENCE [LARGE SCALE GENOMIC DNA]</scope>
    <source>
        <strain evidence="16 17">DSM 28795</strain>
    </source>
</reference>
<evidence type="ECO:0000256" key="1">
    <source>
        <dbReference type="ARBA" id="ARBA00003294"/>
    </source>
</evidence>
<dbReference type="EC" id="4.3.3.7" evidence="4 12"/>
<dbReference type="InterPro" id="IPR005263">
    <property type="entry name" value="DapA"/>
</dbReference>
<feature type="site" description="Part of a proton relay during catalysis" evidence="12">
    <location>
        <position position="110"/>
    </location>
</feature>
<sequence>MFEDADLMTAIITPFDQNDQIDYDTLAQLTERYLQEGHRGFIIGGTTGETPTLSHNEKLELYSRFAKLVAGRVPIVAGTGSNNTAETVTLTQEVSEIQGINAALVVVPYYNKPDQRRMIAHFSTVADQGGMPVIMYNIPGRTGVTMANETILTLAQNPNIIGVKQCTNMPDLEYLVQNAPTEFLVYSGEDEQALFAKIIGAKGIISVASHVYGPKMRQMYDVLYQGDYQQAGRLQSELTPKMAALFMYSSPAPVKAILTAQGYQVGAPRLPILPLDDEEKTILATKLGLAPDALQHTLKELN</sequence>
<dbReference type="OrthoDB" id="9782828at2"/>
<comment type="similarity">
    <text evidence="3 12 13">Belongs to the DapA family.</text>
</comment>
<dbReference type="GO" id="GO:0008840">
    <property type="term" value="F:4-hydroxy-tetrahydrodipicolinate synthase activity"/>
    <property type="evidence" value="ECO:0007669"/>
    <property type="project" value="UniProtKB-UniRule"/>
</dbReference>
<evidence type="ECO:0000256" key="7">
    <source>
        <dbReference type="ARBA" id="ARBA00022915"/>
    </source>
</evidence>
<dbReference type="PANTHER" id="PTHR12128:SF66">
    <property type="entry name" value="4-HYDROXY-2-OXOGLUTARATE ALDOLASE, MITOCHONDRIAL"/>
    <property type="match status" value="1"/>
</dbReference>
<dbReference type="UniPathway" id="UPA00034">
    <property type="reaction ID" value="UER00017"/>
</dbReference>
<dbReference type="RefSeq" id="WP_089939262.1">
    <property type="nucleotide sequence ID" value="NZ_CAKOEX010000008.1"/>
</dbReference>
<dbReference type="CDD" id="cd00950">
    <property type="entry name" value="DHDPS"/>
    <property type="match status" value="1"/>
</dbReference>
<dbReference type="EMBL" id="QEKT01000008">
    <property type="protein sequence ID" value="PVY83178.1"/>
    <property type="molecule type" value="Genomic_DNA"/>
</dbReference>
<feature type="active site" description="Schiff-base intermediate with substrate" evidence="12 14">
    <location>
        <position position="164"/>
    </location>
</feature>
<dbReference type="GO" id="GO:0009089">
    <property type="term" value="P:lysine biosynthetic process via diaminopimelate"/>
    <property type="evidence" value="ECO:0007669"/>
    <property type="project" value="UniProtKB-UniRule"/>
</dbReference>
<keyword evidence="7 12" id="KW-0220">Diaminopimelate biosynthesis</keyword>
<evidence type="ECO:0000256" key="3">
    <source>
        <dbReference type="ARBA" id="ARBA00007592"/>
    </source>
</evidence>
<dbReference type="PIRSF" id="PIRSF001365">
    <property type="entry name" value="DHDPS"/>
    <property type="match status" value="1"/>
</dbReference>
<dbReference type="NCBIfam" id="TIGR00674">
    <property type="entry name" value="dapA"/>
    <property type="match status" value="1"/>
</dbReference>
<dbReference type="SUPFAM" id="SSF51569">
    <property type="entry name" value="Aldolase"/>
    <property type="match status" value="1"/>
</dbReference>
<evidence type="ECO:0000256" key="4">
    <source>
        <dbReference type="ARBA" id="ARBA00012086"/>
    </source>
</evidence>
<protein>
    <recommendedName>
        <fullName evidence="4 12">4-hydroxy-tetrahydrodipicolinate synthase</fullName>
        <shortName evidence="12">HTPA synthase</shortName>
        <ecNumber evidence="4 12">4.3.3.7</ecNumber>
    </recommendedName>
</protein>
<dbReference type="InterPro" id="IPR013785">
    <property type="entry name" value="Aldolase_TIM"/>
</dbReference>
<dbReference type="PRINTS" id="PR00146">
    <property type="entry name" value="DHPICSNTHASE"/>
</dbReference>
<evidence type="ECO:0000256" key="15">
    <source>
        <dbReference type="PIRSR" id="PIRSR001365-2"/>
    </source>
</evidence>
<keyword evidence="5 12" id="KW-0963">Cytoplasm</keyword>
<evidence type="ECO:0000256" key="13">
    <source>
        <dbReference type="PIRNR" id="PIRNR001365"/>
    </source>
</evidence>
<evidence type="ECO:0000256" key="8">
    <source>
        <dbReference type="ARBA" id="ARBA00023154"/>
    </source>
</evidence>
<dbReference type="PROSITE" id="PS00666">
    <property type="entry name" value="DHDPS_2"/>
    <property type="match status" value="1"/>
</dbReference>
<dbReference type="GO" id="GO:0005829">
    <property type="term" value="C:cytosol"/>
    <property type="evidence" value="ECO:0007669"/>
    <property type="project" value="TreeGrafter"/>
</dbReference>
<keyword evidence="9 12" id="KW-0456">Lyase</keyword>
<comment type="function">
    <text evidence="1 12">Catalyzes the condensation of (S)-aspartate-beta-semialdehyde [(S)-ASA] and pyruvate to 4-hydroxy-tetrahydrodipicolinate (HTPA).</text>
</comment>
<dbReference type="GO" id="GO:0019877">
    <property type="term" value="P:diaminopimelate biosynthetic process"/>
    <property type="evidence" value="ECO:0007669"/>
    <property type="project" value="UniProtKB-UniRule"/>
</dbReference>
<dbReference type="Pfam" id="PF00701">
    <property type="entry name" value="DHDPS"/>
    <property type="match status" value="1"/>
</dbReference>
<comment type="caution">
    <text evidence="16">The sequence shown here is derived from an EMBL/GenBank/DDBJ whole genome shotgun (WGS) entry which is preliminary data.</text>
</comment>
<feature type="binding site" evidence="12 15">
    <location>
        <position position="47"/>
    </location>
    <ligand>
        <name>pyruvate</name>
        <dbReference type="ChEBI" id="CHEBI:15361"/>
    </ligand>
</feature>
<evidence type="ECO:0000256" key="12">
    <source>
        <dbReference type="HAMAP-Rule" id="MF_00418"/>
    </source>
</evidence>
<feature type="site" description="Part of a proton relay during catalysis" evidence="12">
    <location>
        <position position="46"/>
    </location>
</feature>
<organism evidence="16 17">
    <name type="scientific">Convivina intestini</name>
    <dbReference type="NCBI Taxonomy" id="1505726"/>
    <lineage>
        <taxon>Bacteria</taxon>
        <taxon>Bacillati</taxon>
        <taxon>Bacillota</taxon>
        <taxon>Bacilli</taxon>
        <taxon>Lactobacillales</taxon>
        <taxon>Lactobacillaceae</taxon>
        <taxon>Convivina</taxon>
    </lineage>
</organism>
<dbReference type="InterPro" id="IPR020625">
    <property type="entry name" value="Schiff_base-form_aldolases_AS"/>
</dbReference>
<keyword evidence="6 12" id="KW-0028">Amino-acid biosynthesis</keyword>
<accession>A0A2U1D682</accession>
<evidence type="ECO:0000256" key="10">
    <source>
        <dbReference type="ARBA" id="ARBA00023270"/>
    </source>
</evidence>